<evidence type="ECO:0000313" key="1">
    <source>
        <dbReference type="EMBL" id="AMB17259.1"/>
    </source>
</evidence>
<sequence>MSNFEYQAVDPAAAAVGFGKPLLNNPRWAEENCADTLLSVKAGGAGDLYLTDQQGNVFVKFDSGHPDQVHAAARWLSVFIQSIES</sequence>
<gene>
    <name evidence="1" type="ORF">SEA_WEISS13_45</name>
</gene>
<organism evidence="1 2">
    <name type="scientific">Mycobacterium phage Weiss13</name>
    <dbReference type="NCBI Taxonomy" id="1784843"/>
    <lineage>
        <taxon>Viruses</taxon>
        <taxon>Duplodnaviria</taxon>
        <taxon>Heunggongvirae</taxon>
        <taxon>Uroviricota</taxon>
        <taxon>Caudoviricetes</taxon>
        <taxon>Papyrusvirus</taxon>
        <taxon>Papyrusvirus send513</taxon>
    </lineage>
</organism>
<protein>
    <submittedName>
        <fullName evidence="1">Uncharacterized protein</fullName>
    </submittedName>
</protein>
<proteinExistence type="predicted"/>
<accession>A0A0Y0A8P4</accession>
<evidence type="ECO:0000313" key="2">
    <source>
        <dbReference type="Proteomes" id="UP000224265"/>
    </source>
</evidence>
<dbReference type="Proteomes" id="UP000224265">
    <property type="component" value="Segment"/>
</dbReference>
<dbReference type="EMBL" id="KT591076">
    <property type="protein sequence ID" value="AMB17259.1"/>
    <property type="molecule type" value="Genomic_DNA"/>
</dbReference>
<reference evidence="1 2" key="1">
    <citation type="submission" date="2015-08" db="EMBL/GenBank/DDBJ databases">
        <authorList>
            <person name="Adams C.A."/>
            <person name="Ardeshna N.S."/>
            <person name="Badithe A.V."/>
            <person name="Badrani J.H."/>
            <person name="Birkholz E.A."/>
            <person name="Butler M."/>
            <person name="Chu A."/>
            <person name="Farmer C.N."/>
            <person name="Frischer G.M."/>
            <person name="Hsieh L.Y."/>
            <person name="Jackson K.B."/>
            <person name="Kagy D.N."/>
            <person name="Kendall J.C."/>
            <person name="Lin C.Y."/>
            <person name="Morgan M.N."/>
            <person name="Nachnani R."/>
            <person name="Nadeau S.M."/>
            <person name="Parikh M."/>
            <person name="Perez M.V."/>
            <person name="Peters C.E."/>
            <person name="Pogliano J."/>
            <person name="Popescu N.I."/>
            <person name="Shiao R."/>
            <person name="Song C.L."/>
            <person name="Ting J.M."/>
            <person name="Udani D.R."/>
            <person name="Waller L.B."/>
            <person name="Wang A.Y."/>
            <person name="Wu C.E."/>
            <person name="Yang A.B."/>
            <person name="Yao J."/>
            <person name="Zhang B.H."/>
            <person name="Anders K.R."/>
            <person name="Bradley K.W."/>
            <person name="Asai D.J."/>
            <person name="Bowman C.A."/>
            <person name="Russell D.A."/>
            <person name="Pope W.H."/>
            <person name="Jacobs-Sera D."/>
            <person name="Hendrix R.W."/>
            <person name="Hatfull G.F."/>
        </authorList>
    </citation>
    <scope>NUCLEOTIDE SEQUENCE [LARGE SCALE GENOMIC DNA]</scope>
</reference>
<name>A0A0Y0A8P4_9CAUD</name>